<evidence type="ECO:0000259" key="3">
    <source>
        <dbReference type="PROSITE" id="PS50867"/>
    </source>
</evidence>
<gene>
    <name evidence="4" type="ORF">EJB05_01957</name>
</gene>
<accession>A0A5J9WT98</accession>
<dbReference type="PROSITE" id="PS50867">
    <property type="entry name" value="PRE_SET"/>
    <property type="match status" value="1"/>
</dbReference>
<keyword evidence="5" id="KW-1185">Reference proteome</keyword>
<evidence type="ECO:0000313" key="4">
    <source>
        <dbReference type="EMBL" id="TVU50580.1"/>
    </source>
</evidence>
<dbReference type="GO" id="GO:0008270">
    <property type="term" value="F:zinc ion binding"/>
    <property type="evidence" value="ECO:0007669"/>
    <property type="project" value="InterPro"/>
</dbReference>
<feature type="domain" description="Pre-SET" evidence="3">
    <location>
        <begin position="272"/>
        <end position="334"/>
    </location>
</feature>
<sequence>MPVCATHWEASGVRVRDALPVPADMQELGEPKGSHKEALGVPVGSEAMGGWMVRSLGFILAGMFVCERTGQATPLSLSQEQYVNKMVNYSLVVDDTISGKTPPKWIEWGTTSLMRFPVRPRRLASLSLSLAAFVIDVTLGRNVESYLGNITAPNAFAQFMPFDHPRIWPSHSKIFIYDGLYKVESCLYGPDQSGFNVFKFMLQRLQNQGATGSMMHRAATQLTHPCSDLSSGRENLPVSSYNDVDDCVYPSTFQYLRKPLYPLETLSPWSPGGCKCTGNCSAAAGNMCSCVSLNGGELPYNNFCVLLHGKPLVIECGTHCHCPPTCGNRRLRVFRSEGMGDWMVRTLEFIPAGTFVCELTGKATILSLSEQEQYVNRMVTNSLFVDGVDGVGKLPPKWMEWENIPDVLPRRRLAWSSHSLADS</sequence>
<dbReference type="GO" id="GO:0005634">
    <property type="term" value="C:nucleus"/>
    <property type="evidence" value="ECO:0007669"/>
    <property type="project" value="InterPro"/>
</dbReference>
<evidence type="ECO:0000313" key="5">
    <source>
        <dbReference type="Proteomes" id="UP000324897"/>
    </source>
</evidence>
<dbReference type="PANTHER" id="PTHR45660:SF3">
    <property type="entry name" value="HISTONE-LYSINE N-METHYLTRANSFERASE FAMILY MEMBER SUVH9"/>
    <property type="match status" value="1"/>
</dbReference>
<organism evidence="4 5">
    <name type="scientific">Eragrostis curvula</name>
    <name type="common">weeping love grass</name>
    <dbReference type="NCBI Taxonomy" id="38414"/>
    <lineage>
        <taxon>Eukaryota</taxon>
        <taxon>Viridiplantae</taxon>
        <taxon>Streptophyta</taxon>
        <taxon>Embryophyta</taxon>
        <taxon>Tracheophyta</taxon>
        <taxon>Spermatophyta</taxon>
        <taxon>Magnoliopsida</taxon>
        <taxon>Liliopsida</taxon>
        <taxon>Poales</taxon>
        <taxon>Poaceae</taxon>
        <taxon>PACMAD clade</taxon>
        <taxon>Chloridoideae</taxon>
        <taxon>Eragrostideae</taxon>
        <taxon>Eragrostidinae</taxon>
        <taxon>Eragrostis</taxon>
    </lineage>
</organism>
<comment type="subcellular location">
    <subcellularLocation>
        <location evidence="1">Chromosome</location>
    </subcellularLocation>
</comment>
<dbReference type="GO" id="GO:0042054">
    <property type="term" value="F:histone methyltransferase activity"/>
    <property type="evidence" value="ECO:0007669"/>
    <property type="project" value="InterPro"/>
</dbReference>
<dbReference type="PANTHER" id="PTHR45660">
    <property type="entry name" value="HISTONE-LYSINE N-METHYLTRANSFERASE SETMAR"/>
    <property type="match status" value="1"/>
</dbReference>
<dbReference type="InterPro" id="IPR051357">
    <property type="entry name" value="H3K9_HMTase_SUVAR3-9"/>
</dbReference>
<dbReference type="Proteomes" id="UP000324897">
    <property type="component" value="Chromosome 6"/>
</dbReference>
<name>A0A5J9WT98_9POAL</name>
<dbReference type="AlphaFoldDB" id="A0A5J9WT98"/>
<dbReference type="Pfam" id="PF02182">
    <property type="entry name" value="SAD_SRA"/>
    <property type="match status" value="1"/>
</dbReference>
<evidence type="ECO:0000256" key="1">
    <source>
        <dbReference type="ARBA" id="ARBA00004286"/>
    </source>
</evidence>
<dbReference type="Gene3D" id="2.30.280.10">
    <property type="entry name" value="SRA-YDG"/>
    <property type="match status" value="1"/>
</dbReference>
<dbReference type="GO" id="GO:0005694">
    <property type="term" value="C:chromosome"/>
    <property type="evidence" value="ECO:0007669"/>
    <property type="project" value="UniProtKB-SubCell"/>
</dbReference>
<dbReference type="OrthoDB" id="308383at2759"/>
<keyword evidence="2" id="KW-0539">Nucleus</keyword>
<dbReference type="Pfam" id="PF05033">
    <property type="entry name" value="Pre-SET"/>
    <property type="match status" value="1"/>
</dbReference>
<comment type="caution">
    <text evidence="4">The sequence shown here is derived from an EMBL/GenBank/DDBJ whole genome shotgun (WGS) entry which is preliminary data.</text>
</comment>
<feature type="non-terminal residue" evidence="4">
    <location>
        <position position="1"/>
    </location>
</feature>
<proteinExistence type="predicted"/>
<dbReference type="InterPro" id="IPR007728">
    <property type="entry name" value="Pre-SET_dom"/>
</dbReference>
<dbReference type="InterPro" id="IPR046341">
    <property type="entry name" value="SET_dom_sf"/>
</dbReference>
<evidence type="ECO:0000256" key="2">
    <source>
        <dbReference type="ARBA" id="ARBA00023242"/>
    </source>
</evidence>
<dbReference type="Gramene" id="TVU50580">
    <property type="protein sequence ID" value="TVU50580"/>
    <property type="gene ID" value="EJB05_01957"/>
</dbReference>
<reference evidence="4 5" key="1">
    <citation type="journal article" date="2019" name="Sci. Rep.">
        <title>A high-quality genome of Eragrostis curvula grass provides insights into Poaceae evolution and supports new strategies to enhance forage quality.</title>
        <authorList>
            <person name="Carballo J."/>
            <person name="Santos B.A.C.M."/>
            <person name="Zappacosta D."/>
            <person name="Garbus I."/>
            <person name="Selva J.P."/>
            <person name="Gallo C.A."/>
            <person name="Diaz A."/>
            <person name="Albertini E."/>
            <person name="Caccamo M."/>
            <person name="Echenique V."/>
        </authorList>
    </citation>
    <scope>NUCLEOTIDE SEQUENCE [LARGE SCALE GENOMIC DNA]</scope>
    <source>
        <strain evidence="5">cv. Victoria</strain>
        <tissue evidence="4">Leaf</tissue>
    </source>
</reference>
<dbReference type="SMART" id="SM00468">
    <property type="entry name" value="PreSET"/>
    <property type="match status" value="1"/>
</dbReference>
<dbReference type="SUPFAM" id="SSF88697">
    <property type="entry name" value="PUA domain-like"/>
    <property type="match status" value="1"/>
</dbReference>
<protein>
    <recommendedName>
        <fullName evidence="3">Pre-SET domain-containing protein</fullName>
    </recommendedName>
</protein>
<dbReference type="InterPro" id="IPR003105">
    <property type="entry name" value="SRA_YDG"/>
</dbReference>
<dbReference type="Gene3D" id="2.170.270.10">
    <property type="entry name" value="SET domain"/>
    <property type="match status" value="1"/>
</dbReference>
<dbReference type="GO" id="GO:0003690">
    <property type="term" value="F:double-stranded DNA binding"/>
    <property type="evidence" value="ECO:0007669"/>
    <property type="project" value="TreeGrafter"/>
</dbReference>
<dbReference type="InterPro" id="IPR036987">
    <property type="entry name" value="SRA-YDG_sf"/>
</dbReference>
<dbReference type="EMBL" id="RWGY01000002">
    <property type="protein sequence ID" value="TVU50580.1"/>
    <property type="molecule type" value="Genomic_DNA"/>
</dbReference>
<dbReference type="SUPFAM" id="SSF82199">
    <property type="entry name" value="SET domain"/>
    <property type="match status" value="1"/>
</dbReference>
<dbReference type="InterPro" id="IPR015947">
    <property type="entry name" value="PUA-like_sf"/>
</dbReference>